<dbReference type="GO" id="GO:0061599">
    <property type="term" value="F:molybdopterin molybdotransferase activity"/>
    <property type="evidence" value="ECO:0007669"/>
    <property type="project" value="UniProtKB-UniRule"/>
</dbReference>
<dbReference type="EMBL" id="FNVT01000012">
    <property type="protein sequence ID" value="SEG99283.1"/>
    <property type="molecule type" value="Genomic_DNA"/>
</dbReference>
<keyword evidence="9 11" id="KW-0501">Molybdenum cofactor biosynthesis</keyword>
<evidence type="ECO:0000313" key="13">
    <source>
        <dbReference type="EMBL" id="SEG99283.1"/>
    </source>
</evidence>
<evidence type="ECO:0000256" key="5">
    <source>
        <dbReference type="ARBA" id="ARBA00022505"/>
    </source>
</evidence>
<dbReference type="Pfam" id="PF03453">
    <property type="entry name" value="MoeA_N"/>
    <property type="match status" value="1"/>
</dbReference>
<dbReference type="RefSeq" id="WP_103960565.1">
    <property type="nucleotide sequence ID" value="NZ_FNVT01000012.1"/>
</dbReference>
<comment type="catalytic activity">
    <reaction evidence="10">
        <text>adenylyl-molybdopterin + molybdate = Mo-molybdopterin + AMP + H(+)</text>
        <dbReference type="Rhea" id="RHEA:35047"/>
        <dbReference type="ChEBI" id="CHEBI:15378"/>
        <dbReference type="ChEBI" id="CHEBI:36264"/>
        <dbReference type="ChEBI" id="CHEBI:62727"/>
        <dbReference type="ChEBI" id="CHEBI:71302"/>
        <dbReference type="ChEBI" id="CHEBI:456215"/>
        <dbReference type="EC" id="2.10.1.1"/>
    </reaction>
</comment>
<dbReference type="FunFam" id="3.40.980.10:FF:000004">
    <property type="entry name" value="Molybdopterin molybdenumtransferase"/>
    <property type="match status" value="1"/>
</dbReference>
<dbReference type="InterPro" id="IPR036688">
    <property type="entry name" value="MoeA_C_domain_IV_sf"/>
</dbReference>
<comment type="function">
    <text evidence="2 11">Catalyzes the insertion of molybdate into adenylated molybdopterin with the concomitant release of AMP.</text>
</comment>
<dbReference type="GO" id="GO:0046872">
    <property type="term" value="F:metal ion binding"/>
    <property type="evidence" value="ECO:0007669"/>
    <property type="project" value="UniProtKB-UniRule"/>
</dbReference>
<dbReference type="Gene3D" id="2.170.190.11">
    <property type="entry name" value="Molybdopterin biosynthesis moea protein, domain 3"/>
    <property type="match status" value="1"/>
</dbReference>
<evidence type="ECO:0000313" key="14">
    <source>
        <dbReference type="Proteomes" id="UP000236732"/>
    </source>
</evidence>
<dbReference type="InterPro" id="IPR036135">
    <property type="entry name" value="MoeA_linker/N_sf"/>
</dbReference>
<organism evidence="13 14">
    <name type="scientific">Nonomuraea solani</name>
    <dbReference type="NCBI Taxonomy" id="1144553"/>
    <lineage>
        <taxon>Bacteria</taxon>
        <taxon>Bacillati</taxon>
        <taxon>Actinomycetota</taxon>
        <taxon>Actinomycetes</taxon>
        <taxon>Streptosporangiales</taxon>
        <taxon>Streptosporangiaceae</taxon>
        <taxon>Nonomuraea</taxon>
    </lineage>
</organism>
<dbReference type="SUPFAM" id="SSF53218">
    <property type="entry name" value="Molybdenum cofactor biosynthesis proteins"/>
    <property type="match status" value="1"/>
</dbReference>
<dbReference type="InterPro" id="IPR001453">
    <property type="entry name" value="MoaB/Mog_dom"/>
</dbReference>
<dbReference type="GO" id="GO:0005829">
    <property type="term" value="C:cytosol"/>
    <property type="evidence" value="ECO:0007669"/>
    <property type="project" value="TreeGrafter"/>
</dbReference>
<comment type="cofactor">
    <cofactor evidence="1 11">
        <name>Mg(2+)</name>
        <dbReference type="ChEBI" id="CHEBI:18420"/>
    </cofactor>
</comment>
<evidence type="ECO:0000256" key="8">
    <source>
        <dbReference type="ARBA" id="ARBA00022842"/>
    </source>
</evidence>
<dbReference type="NCBIfam" id="NF045515">
    <property type="entry name" value="Glp_gephyrin"/>
    <property type="match status" value="1"/>
</dbReference>
<dbReference type="FunFam" id="2.170.190.11:FF:000001">
    <property type="entry name" value="Molybdopterin molybdenumtransferase"/>
    <property type="match status" value="1"/>
</dbReference>
<evidence type="ECO:0000256" key="10">
    <source>
        <dbReference type="ARBA" id="ARBA00047317"/>
    </source>
</evidence>
<gene>
    <name evidence="13" type="ORF">SAMN05444920_112333</name>
</gene>
<dbReference type="Pfam" id="PF03454">
    <property type="entry name" value="MoeA_C"/>
    <property type="match status" value="1"/>
</dbReference>
<comment type="pathway">
    <text evidence="3 11">Cofactor biosynthesis; molybdopterin biosynthesis.</text>
</comment>
<evidence type="ECO:0000256" key="11">
    <source>
        <dbReference type="RuleBase" id="RU365090"/>
    </source>
</evidence>
<accession>A0A1H6EPH3</accession>
<keyword evidence="14" id="KW-1185">Reference proteome</keyword>
<feature type="domain" description="MoaB/Mog" evidence="12">
    <location>
        <begin position="175"/>
        <end position="314"/>
    </location>
</feature>
<dbReference type="InterPro" id="IPR005111">
    <property type="entry name" value="MoeA_C_domain_IV"/>
</dbReference>
<dbReference type="GO" id="GO:0006777">
    <property type="term" value="P:Mo-molybdopterin cofactor biosynthetic process"/>
    <property type="evidence" value="ECO:0007669"/>
    <property type="project" value="UniProtKB-UniRule"/>
</dbReference>
<keyword evidence="5 11" id="KW-0500">Molybdenum</keyword>
<dbReference type="InterPro" id="IPR038987">
    <property type="entry name" value="MoeA-like"/>
</dbReference>
<dbReference type="EC" id="2.10.1.1" evidence="11"/>
<protein>
    <recommendedName>
        <fullName evidence="11">Molybdopterin molybdenumtransferase</fullName>
        <ecNumber evidence="11">2.10.1.1</ecNumber>
    </recommendedName>
</protein>
<dbReference type="Gene3D" id="3.40.980.10">
    <property type="entry name" value="MoaB/Mog-like domain"/>
    <property type="match status" value="1"/>
</dbReference>
<keyword evidence="8 11" id="KW-0460">Magnesium</keyword>
<dbReference type="Pfam" id="PF00994">
    <property type="entry name" value="MoCF_biosynth"/>
    <property type="match status" value="1"/>
</dbReference>
<evidence type="ECO:0000256" key="9">
    <source>
        <dbReference type="ARBA" id="ARBA00023150"/>
    </source>
</evidence>
<dbReference type="SUPFAM" id="SSF63867">
    <property type="entry name" value="MoeA C-terminal domain-like"/>
    <property type="match status" value="1"/>
</dbReference>
<evidence type="ECO:0000256" key="6">
    <source>
        <dbReference type="ARBA" id="ARBA00022679"/>
    </source>
</evidence>
<name>A0A1H6EPH3_9ACTN</name>
<evidence type="ECO:0000256" key="7">
    <source>
        <dbReference type="ARBA" id="ARBA00022723"/>
    </source>
</evidence>
<dbReference type="UniPathway" id="UPA00344"/>
<comment type="similarity">
    <text evidence="4 11">Belongs to the MoeA family.</text>
</comment>
<evidence type="ECO:0000256" key="4">
    <source>
        <dbReference type="ARBA" id="ARBA00010763"/>
    </source>
</evidence>
<evidence type="ECO:0000256" key="1">
    <source>
        <dbReference type="ARBA" id="ARBA00001946"/>
    </source>
</evidence>
<dbReference type="OrthoDB" id="9804758at2"/>
<dbReference type="InterPro" id="IPR036425">
    <property type="entry name" value="MoaB/Mog-like_dom_sf"/>
</dbReference>
<evidence type="ECO:0000256" key="3">
    <source>
        <dbReference type="ARBA" id="ARBA00005046"/>
    </source>
</evidence>
<reference evidence="13 14" key="1">
    <citation type="submission" date="2016-10" db="EMBL/GenBank/DDBJ databases">
        <authorList>
            <person name="de Groot N.N."/>
        </authorList>
    </citation>
    <scope>NUCLEOTIDE SEQUENCE [LARGE SCALE GENOMIC DNA]</scope>
    <source>
        <strain evidence="13 14">CGMCC 4.7037</strain>
    </source>
</reference>
<keyword evidence="6 11" id="KW-0808">Transferase</keyword>
<dbReference type="CDD" id="cd00887">
    <property type="entry name" value="MoeA"/>
    <property type="match status" value="1"/>
</dbReference>
<evidence type="ECO:0000256" key="2">
    <source>
        <dbReference type="ARBA" id="ARBA00002901"/>
    </source>
</evidence>
<dbReference type="SMART" id="SM00852">
    <property type="entry name" value="MoCF_biosynth"/>
    <property type="match status" value="1"/>
</dbReference>
<keyword evidence="7 11" id="KW-0479">Metal-binding</keyword>
<dbReference type="InterPro" id="IPR005110">
    <property type="entry name" value="MoeA_linker/N"/>
</dbReference>
<dbReference type="PANTHER" id="PTHR10192:SF5">
    <property type="entry name" value="GEPHYRIN"/>
    <property type="match status" value="1"/>
</dbReference>
<dbReference type="Gene3D" id="3.90.105.10">
    <property type="entry name" value="Molybdopterin biosynthesis moea protein, domain 2"/>
    <property type="match status" value="1"/>
</dbReference>
<dbReference type="Gene3D" id="2.40.340.10">
    <property type="entry name" value="MoeA, C-terminal, domain IV"/>
    <property type="match status" value="1"/>
</dbReference>
<dbReference type="AlphaFoldDB" id="A0A1H6EPH3"/>
<proteinExistence type="inferred from homology"/>
<sequence length="395" mass="40996">MKSVDAHLAEILATVRPLAPLELELEQTLGTTLAEAVSSPVPLPPFDNSAMDGYAVRAEDITDVPVTLPVIDDVAAGSEELRAVGAGHAVRIMTGAPMPAGADTVVPVEWTDGGTITVRIDRRAEVGNAIRRAGEDVQAGDVVLEPGTAIGAAQLGIIAGVGRRRVLARPRPRVVVISTGSELVEPGGTLARGQIWDSNSYTLTAAVREAGAEGFRAGSVGDDPKVLLDRLDTHLVRADAIITSGGVSMGAYEPVKEALSPLGTVRFEKVAMQPGMPQGFGVLGEDQVPIFTLPGNPVSSFVSFMLFVRPALDRMRGLPGGMPETVTAYVTGPLRSPSGRRSFLRGRLAADGTVAPLHGQGSHQLAALASANALIVVPEDVTEVAGGTAVEVIRL</sequence>
<dbReference type="PANTHER" id="PTHR10192">
    <property type="entry name" value="MOLYBDOPTERIN BIOSYNTHESIS PROTEIN"/>
    <property type="match status" value="1"/>
</dbReference>
<evidence type="ECO:0000259" key="12">
    <source>
        <dbReference type="SMART" id="SM00852"/>
    </source>
</evidence>
<dbReference type="NCBIfam" id="TIGR00177">
    <property type="entry name" value="molyb_syn"/>
    <property type="match status" value="1"/>
</dbReference>
<dbReference type="Proteomes" id="UP000236732">
    <property type="component" value="Unassembled WGS sequence"/>
</dbReference>
<dbReference type="SUPFAM" id="SSF63882">
    <property type="entry name" value="MoeA N-terminal region -like"/>
    <property type="match status" value="1"/>
</dbReference>